<dbReference type="PANTHER" id="PTHR45969">
    <property type="entry name" value="RING ZINC FINGER PROTEIN-RELATED"/>
    <property type="match status" value="1"/>
</dbReference>
<evidence type="ECO:0000313" key="7">
    <source>
        <dbReference type="Proteomes" id="UP000001640"/>
    </source>
</evidence>
<reference evidence="6 7" key="1">
    <citation type="journal article" date="2011" name="Proc. Natl. Acad. Sci. U.S.A.">
        <title>Evolutionary erosion of yeast sex chromosomes by mating-type switching accidents.</title>
        <authorList>
            <person name="Gordon J.L."/>
            <person name="Armisen D."/>
            <person name="Proux-Wera E."/>
            <person name="Oheigeartaigh S.S."/>
            <person name="Byrne K.P."/>
            <person name="Wolfe K.H."/>
        </authorList>
    </citation>
    <scope>NUCLEOTIDE SEQUENCE [LARGE SCALE GENOMIC DNA]</scope>
    <source>
        <strain evidence="7">ATCC 76901 / BCRC 22586 / CBS 4309 / NBRC 1992 / NRRL Y-12630</strain>
    </source>
</reference>
<dbReference type="Proteomes" id="UP000001640">
    <property type="component" value="Chromosome 1"/>
</dbReference>
<accession>G0V895</accession>
<dbReference type="SUPFAM" id="SSF57850">
    <property type="entry name" value="RING/U-box"/>
    <property type="match status" value="1"/>
</dbReference>
<dbReference type="SMART" id="SM00184">
    <property type="entry name" value="RING"/>
    <property type="match status" value="2"/>
</dbReference>
<dbReference type="OMA" id="QEINICC"/>
<sequence>MKSSALEGDNICPICFDDLNDTDILQGKLKPCNHKYHYDCIRRWHGYSDNSDCPLCRCQPKTMIVLSRNHNGVETIDHTINFEIGVLANLSARMADLILQQEIAQEVARSERETREMYGSEDVRNSSTLYAVRDEEEEGSLSGSDASYYHSQIESRSRLFYANENREIEWWICGLCNVDIHGIPSESVHCADCNRSYHRSCLTSLIIEVGNTSGHEEECPACGSYLGELVIDDLDISSSTKDRLDHSGIQGIDGVFTRTSLSSSEGDQFENSLLTNINSFTPQYENTEESTDSLVGENSNQNVDTSPCCLGSRDRVACTRLTEATHLEKKYQTTSRGTTTPPENDFESLIETKTKIQEHVRKELKKYYRNETTGISISKETFTDINRVVSRRLYALSDFRYISDMDYDKLARENIVLEIKSLEGPALG</sequence>
<evidence type="ECO:0000259" key="5">
    <source>
        <dbReference type="PROSITE" id="PS50089"/>
    </source>
</evidence>
<reference key="2">
    <citation type="submission" date="2011-08" db="EMBL/GenBank/DDBJ databases">
        <title>Genome sequence of Naumovozyma castellii.</title>
        <authorList>
            <person name="Gordon J.L."/>
            <person name="Armisen D."/>
            <person name="Proux-Wera E."/>
            <person name="OhEigeartaigh S.S."/>
            <person name="Byrne K.P."/>
            <person name="Wolfe K.H."/>
        </authorList>
    </citation>
    <scope>NUCLEOTIDE SEQUENCE</scope>
    <source>
        <strain>Type strain:CBS 4309</strain>
    </source>
</reference>
<dbReference type="Pfam" id="PF13639">
    <property type="entry name" value="zf-RING_2"/>
    <property type="match status" value="1"/>
</dbReference>
<evidence type="ECO:0000256" key="1">
    <source>
        <dbReference type="ARBA" id="ARBA00022723"/>
    </source>
</evidence>
<keyword evidence="2 4" id="KW-0863">Zinc-finger</keyword>
<protein>
    <recommendedName>
        <fullName evidence="5">RING-type domain-containing protein</fullName>
    </recommendedName>
</protein>
<dbReference type="EMBL" id="HE576752">
    <property type="protein sequence ID" value="CCC67693.1"/>
    <property type="molecule type" value="Genomic_DNA"/>
</dbReference>
<dbReference type="PANTHER" id="PTHR45969:SF69">
    <property type="entry name" value="FINGER DOMAIN PROTEIN, PUTATIVE (AFU_ORTHOLOGUE AFUA_3G12190)-RELATED"/>
    <property type="match status" value="1"/>
</dbReference>
<dbReference type="STRING" id="1064592.G0V895"/>
<evidence type="ECO:0000256" key="4">
    <source>
        <dbReference type="PROSITE-ProRule" id="PRU00175"/>
    </source>
</evidence>
<dbReference type="GeneID" id="96901172"/>
<dbReference type="GO" id="GO:0016567">
    <property type="term" value="P:protein ubiquitination"/>
    <property type="evidence" value="ECO:0007669"/>
    <property type="project" value="TreeGrafter"/>
</dbReference>
<proteinExistence type="predicted"/>
<dbReference type="OrthoDB" id="8062037at2759"/>
<name>G0V895_NAUCA</name>
<keyword evidence="3" id="KW-0862">Zinc</keyword>
<keyword evidence="1" id="KW-0479">Metal-binding</keyword>
<keyword evidence="7" id="KW-1185">Reference proteome</keyword>
<gene>
    <name evidence="6" type="primary">NCAS0A11350</name>
    <name evidence="6" type="ordered locus">NCAS_0A11350</name>
</gene>
<dbReference type="FunCoup" id="G0V895">
    <property type="interactions" value="151"/>
</dbReference>
<dbReference type="AlphaFoldDB" id="G0V895"/>
<dbReference type="InParanoid" id="G0V895"/>
<evidence type="ECO:0000313" key="6">
    <source>
        <dbReference type="EMBL" id="CCC67693.1"/>
    </source>
</evidence>
<evidence type="ECO:0000256" key="2">
    <source>
        <dbReference type="ARBA" id="ARBA00022771"/>
    </source>
</evidence>
<dbReference type="GO" id="GO:0061630">
    <property type="term" value="F:ubiquitin protein ligase activity"/>
    <property type="evidence" value="ECO:0007669"/>
    <property type="project" value="TreeGrafter"/>
</dbReference>
<organism evidence="6 7">
    <name type="scientific">Naumovozyma castellii</name>
    <name type="common">Yeast</name>
    <name type="synonym">Saccharomyces castellii</name>
    <dbReference type="NCBI Taxonomy" id="27288"/>
    <lineage>
        <taxon>Eukaryota</taxon>
        <taxon>Fungi</taxon>
        <taxon>Dikarya</taxon>
        <taxon>Ascomycota</taxon>
        <taxon>Saccharomycotina</taxon>
        <taxon>Saccharomycetes</taxon>
        <taxon>Saccharomycetales</taxon>
        <taxon>Saccharomycetaceae</taxon>
        <taxon>Naumovozyma</taxon>
    </lineage>
</organism>
<dbReference type="InterPro" id="IPR013083">
    <property type="entry name" value="Znf_RING/FYVE/PHD"/>
</dbReference>
<dbReference type="Gene3D" id="3.30.40.10">
    <property type="entry name" value="Zinc/RING finger domain, C3HC4 (zinc finger)"/>
    <property type="match status" value="1"/>
</dbReference>
<dbReference type="GO" id="GO:0008270">
    <property type="term" value="F:zinc ion binding"/>
    <property type="evidence" value="ECO:0007669"/>
    <property type="project" value="UniProtKB-KW"/>
</dbReference>
<dbReference type="InterPro" id="IPR001841">
    <property type="entry name" value="Znf_RING"/>
</dbReference>
<dbReference type="HOGENOM" id="CLU_641060_0_0_1"/>
<dbReference type="KEGG" id="ncs:NCAS_0A11350"/>
<evidence type="ECO:0000256" key="3">
    <source>
        <dbReference type="ARBA" id="ARBA00022833"/>
    </source>
</evidence>
<dbReference type="RefSeq" id="XP_003674074.1">
    <property type="nucleotide sequence ID" value="XM_003674026.1"/>
</dbReference>
<dbReference type="eggNOG" id="KOG0800">
    <property type="taxonomic scope" value="Eukaryota"/>
</dbReference>
<feature type="domain" description="RING-type" evidence="5">
    <location>
        <begin position="173"/>
        <end position="222"/>
    </location>
</feature>
<feature type="domain" description="RING-type" evidence="5">
    <location>
        <begin position="12"/>
        <end position="57"/>
    </location>
</feature>
<dbReference type="PROSITE" id="PS50089">
    <property type="entry name" value="ZF_RING_2"/>
    <property type="match status" value="2"/>
</dbReference>